<dbReference type="SUPFAM" id="SSF48264">
    <property type="entry name" value="Cytochrome P450"/>
    <property type="match status" value="1"/>
</dbReference>
<dbReference type="AlphaFoldDB" id="A0A443RSX2"/>
<dbReference type="Pfam" id="PF00067">
    <property type="entry name" value="p450"/>
    <property type="match status" value="1"/>
</dbReference>
<keyword evidence="4" id="KW-0503">Monooxygenase</keyword>
<evidence type="ECO:0000256" key="1">
    <source>
        <dbReference type="ARBA" id="ARBA00010617"/>
    </source>
</evidence>
<protein>
    <submittedName>
        <fullName evidence="5">Cytochrome P450 2U1-like protein</fullName>
    </submittedName>
</protein>
<dbReference type="GO" id="GO:0016712">
    <property type="term" value="F:oxidoreductase activity, acting on paired donors, with incorporation or reduction of molecular oxygen, reduced flavin or flavoprotein as one donor, and incorporation of one atom of oxygen"/>
    <property type="evidence" value="ECO:0007669"/>
    <property type="project" value="TreeGrafter"/>
</dbReference>
<keyword evidence="2" id="KW-0479">Metal-binding</keyword>
<dbReference type="PANTHER" id="PTHR24300">
    <property type="entry name" value="CYTOCHROME P450 508A4-RELATED"/>
    <property type="match status" value="1"/>
</dbReference>
<dbReference type="InterPro" id="IPR050182">
    <property type="entry name" value="Cytochrome_P450_fam2"/>
</dbReference>
<dbReference type="PANTHER" id="PTHR24300:SF375">
    <property type="entry name" value="CYTOCHROME P450 FAMILY"/>
    <property type="match status" value="1"/>
</dbReference>
<evidence type="ECO:0000256" key="3">
    <source>
        <dbReference type="ARBA" id="ARBA00023004"/>
    </source>
</evidence>
<feature type="non-terminal residue" evidence="5">
    <location>
        <position position="158"/>
    </location>
</feature>
<keyword evidence="6" id="KW-1185">Reference proteome</keyword>
<accession>A0A443RSX2</accession>
<dbReference type="VEuPathDB" id="VectorBase:LDEU013666"/>
<dbReference type="Proteomes" id="UP000288716">
    <property type="component" value="Unassembled WGS sequence"/>
</dbReference>
<dbReference type="GO" id="GO:0005506">
    <property type="term" value="F:iron ion binding"/>
    <property type="evidence" value="ECO:0007669"/>
    <property type="project" value="InterPro"/>
</dbReference>
<dbReference type="Gene3D" id="1.10.630.10">
    <property type="entry name" value="Cytochrome P450"/>
    <property type="match status" value="1"/>
</dbReference>
<dbReference type="InterPro" id="IPR036396">
    <property type="entry name" value="Cyt_P450_sf"/>
</dbReference>
<dbReference type="GO" id="GO:0020037">
    <property type="term" value="F:heme binding"/>
    <property type="evidence" value="ECO:0007669"/>
    <property type="project" value="InterPro"/>
</dbReference>
<comment type="similarity">
    <text evidence="1">Belongs to the cytochrome P450 family.</text>
</comment>
<evidence type="ECO:0000256" key="2">
    <source>
        <dbReference type="ARBA" id="ARBA00022723"/>
    </source>
</evidence>
<name>A0A443RSX2_9ACAR</name>
<evidence type="ECO:0000313" key="6">
    <source>
        <dbReference type="Proteomes" id="UP000288716"/>
    </source>
</evidence>
<dbReference type="EMBL" id="NCKV01040669">
    <property type="protein sequence ID" value="RWS18374.1"/>
    <property type="molecule type" value="Genomic_DNA"/>
</dbReference>
<proteinExistence type="inferred from homology"/>
<keyword evidence="4" id="KW-0560">Oxidoreductase</keyword>
<organism evidence="5 6">
    <name type="scientific">Leptotrombidium deliense</name>
    <dbReference type="NCBI Taxonomy" id="299467"/>
    <lineage>
        <taxon>Eukaryota</taxon>
        <taxon>Metazoa</taxon>
        <taxon>Ecdysozoa</taxon>
        <taxon>Arthropoda</taxon>
        <taxon>Chelicerata</taxon>
        <taxon>Arachnida</taxon>
        <taxon>Acari</taxon>
        <taxon>Acariformes</taxon>
        <taxon>Trombidiformes</taxon>
        <taxon>Prostigmata</taxon>
        <taxon>Anystina</taxon>
        <taxon>Parasitengona</taxon>
        <taxon>Trombiculoidea</taxon>
        <taxon>Trombiculidae</taxon>
        <taxon>Leptotrombidium</taxon>
    </lineage>
</organism>
<evidence type="ECO:0000256" key="4">
    <source>
        <dbReference type="ARBA" id="ARBA00023033"/>
    </source>
</evidence>
<comment type="caution">
    <text evidence="5">The sequence shown here is derived from an EMBL/GenBank/DDBJ whole genome shotgun (WGS) entry which is preliminary data.</text>
</comment>
<dbReference type="GO" id="GO:0005737">
    <property type="term" value="C:cytoplasm"/>
    <property type="evidence" value="ECO:0007669"/>
    <property type="project" value="TreeGrafter"/>
</dbReference>
<gene>
    <name evidence="5" type="ORF">B4U80_14627</name>
</gene>
<reference evidence="5 6" key="1">
    <citation type="journal article" date="2018" name="Gigascience">
        <title>Genomes of trombidid mites reveal novel predicted allergens and laterally-transferred genes associated with secondary metabolism.</title>
        <authorList>
            <person name="Dong X."/>
            <person name="Chaisiri K."/>
            <person name="Xia D."/>
            <person name="Armstrong S.D."/>
            <person name="Fang Y."/>
            <person name="Donnelly M.J."/>
            <person name="Kadowaki T."/>
            <person name="McGarry J.W."/>
            <person name="Darby A.C."/>
            <person name="Makepeace B.L."/>
        </authorList>
    </citation>
    <scope>NUCLEOTIDE SEQUENCE [LARGE SCALE GENOMIC DNA]</scope>
    <source>
        <strain evidence="5">UoL-UT</strain>
    </source>
</reference>
<dbReference type="OrthoDB" id="6507093at2759"/>
<evidence type="ECO:0000313" key="5">
    <source>
        <dbReference type="EMBL" id="RWS18374.1"/>
    </source>
</evidence>
<keyword evidence="3" id="KW-0408">Iron</keyword>
<dbReference type="InterPro" id="IPR001128">
    <property type="entry name" value="Cyt_P450"/>
</dbReference>
<dbReference type="GO" id="GO:0006082">
    <property type="term" value="P:organic acid metabolic process"/>
    <property type="evidence" value="ECO:0007669"/>
    <property type="project" value="TreeGrafter"/>
</dbReference>
<dbReference type="STRING" id="299467.A0A443RSX2"/>
<sequence length="158" mass="18574">MTEGEEWSIHSKFGLGHLSKLGMGKTEFEITMHNIFEGIEQHIDHHNGKPYDYTLLLTEYTINVITSLLCSKSYTHEDTIFVKLERIFRTIFSVLGYMNMHLTGNIFKYYVKLTSNYDKIATNCQKEFRSVAETLVQEREATFDENNCKDLLDYYMKE</sequence>
<dbReference type="GO" id="GO:0006805">
    <property type="term" value="P:xenobiotic metabolic process"/>
    <property type="evidence" value="ECO:0007669"/>
    <property type="project" value="TreeGrafter"/>
</dbReference>